<dbReference type="SMART" id="SM00389">
    <property type="entry name" value="HOX"/>
    <property type="match status" value="1"/>
</dbReference>
<dbReference type="InterPro" id="IPR009057">
    <property type="entry name" value="Homeodomain-like_sf"/>
</dbReference>
<evidence type="ECO:0000256" key="2">
    <source>
        <dbReference type="ARBA" id="ARBA00023015"/>
    </source>
</evidence>
<evidence type="ECO:0000256" key="8">
    <source>
        <dbReference type="PROSITE-ProRule" id="PRU00108"/>
    </source>
</evidence>
<dbReference type="EMBL" id="JAEACU010000008">
    <property type="protein sequence ID" value="KAH7520504.1"/>
    <property type="molecule type" value="Genomic_DNA"/>
</dbReference>
<feature type="compositionally biased region" description="Low complexity" evidence="12">
    <location>
        <begin position="295"/>
        <end position="317"/>
    </location>
</feature>
<dbReference type="InterPro" id="IPR001356">
    <property type="entry name" value="HD"/>
</dbReference>
<dbReference type="CDD" id="cd00086">
    <property type="entry name" value="homeodomain"/>
    <property type="match status" value="1"/>
</dbReference>
<evidence type="ECO:0000256" key="9">
    <source>
        <dbReference type="RuleBase" id="RU000682"/>
    </source>
</evidence>
<dbReference type="GO" id="GO:0000981">
    <property type="term" value="F:DNA-binding transcription factor activity, RNA polymerase II-specific"/>
    <property type="evidence" value="ECO:0007669"/>
    <property type="project" value="UniProtKB-UniRule"/>
</dbReference>
<keyword evidence="3 8" id="KW-0238">DNA-binding</keyword>
<keyword evidence="11" id="KW-0175">Coiled coil</keyword>
<keyword evidence="4 8" id="KW-0371">Homeobox</keyword>
<evidence type="ECO:0000256" key="7">
    <source>
        <dbReference type="ARBA" id="ARBA00025748"/>
    </source>
</evidence>
<dbReference type="GO" id="GO:0042802">
    <property type="term" value="F:identical protein binding"/>
    <property type="evidence" value="ECO:0007669"/>
    <property type="project" value="UniProtKB-ARBA"/>
</dbReference>
<sequence length="405" mass="45664">MGTEEEVVVLKKENDGKVERGHGYWLYGNIYSVTVQVDLVSDMGFLEITLIFFPSTVMKRLGSSDSLGALMSICPTTEEHSPRNNHVYGREFQSMLEGFEEEGCVEESGHVSEKKRRLSVDQVKALEKNFEVENKLEPERKVKLAQELGLQPRQVAVWFQNRRARWKTKQLERDYGVLKGNYEALKLNYDALQHDNEALIKEIRELKSKLHEENTESNLSSVKQELIADPNESDEKLMETNPPHDHHLHHHISLPGSDSKETNLNNNNGGGGVAVEVVSMFQDFKDNGSSDSDSSAILNEDINNNNSNSPNAAISSSTTGVSLQNHHNNLIMSSPPASTSLNFNNCSSSSSPSSSSMNCFQFQKTYQTQFVKMEEHNFFSGEEACNFFSDEQPPTLPWYCSDQWN</sequence>
<evidence type="ECO:0000259" key="13">
    <source>
        <dbReference type="PROSITE" id="PS50071"/>
    </source>
</evidence>
<dbReference type="PROSITE" id="PS50071">
    <property type="entry name" value="HOMEOBOX_2"/>
    <property type="match status" value="1"/>
</dbReference>
<name>A0A978UZT8_ZIZJJ</name>
<evidence type="ECO:0000256" key="4">
    <source>
        <dbReference type="ARBA" id="ARBA00023155"/>
    </source>
</evidence>
<feature type="region of interest" description="Disordered" evidence="12">
    <location>
        <begin position="243"/>
        <end position="271"/>
    </location>
</feature>
<comment type="function">
    <text evidence="10">Transcription factor.</text>
</comment>
<feature type="region of interest" description="Disordered" evidence="12">
    <location>
        <begin position="284"/>
        <end position="320"/>
    </location>
</feature>
<feature type="DNA-binding region" description="Homeobox" evidence="8">
    <location>
        <begin position="111"/>
        <end position="170"/>
    </location>
</feature>
<comment type="similarity">
    <text evidence="7 10">Belongs to the HD-ZIP homeobox family. Class I subfamily.</text>
</comment>
<dbReference type="PRINTS" id="PR00031">
    <property type="entry name" value="HTHREPRESSR"/>
</dbReference>
<dbReference type="InterPro" id="IPR017970">
    <property type="entry name" value="Homeobox_CS"/>
</dbReference>
<keyword evidence="5 10" id="KW-0804">Transcription</keyword>
<evidence type="ECO:0000256" key="3">
    <source>
        <dbReference type="ARBA" id="ARBA00023125"/>
    </source>
</evidence>
<dbReference type="Gene3D" id="1.10.10.60">
    <property type="entry name" value="Homeodomain-like"/>
    <property type="match status" value="1"/>
</dbReference>
<comment type="caution">
    <text evidence="14">The sequence shown here is derived from an EMBL/GenBank/DDBJ whole genome shotgun (WGS) entry which is preliminary data.</text>
</comment>
<dbReference type="FunFam" id="1.10.10.60:FF:000159">
    <property type="entry name" value="Homeobox-leucine zipper protein HAT5"/>
    <property type="match status" value="1"/>
</dbReference>
<evidence type="ECO:0000256" key="12">
    <source>
        <dbReference type="SAM" id="MobiDB-lite"/>
    </source>
</evidence>
<keyword evidence="6 8" id="KW-0539">Nucleus</keyword>
<dbReference type="GO" id="GO:0043565">
    <property type="term" value="F:sequence-specific DNA binding"/>
    <property type="evidence" value="ECO:0007669"/>
    <property type="project" value="InterPro"/>
</dbReference>
<evidence type="ECO:0000313" key="15">
    <source>
        <dbReference type="Proteomes" id="UP000813462"/>
    </source>
</evidence>
<dbReference type="SUPFAM" id="SSF46689">
    <property type="entry name" value="Homeodomain-like"/>
    <property type="match status" value="1"/>
</dbReference>
<evidence type="ECO:0000256" key="1">
    <source>
        <dbReference type="ARBA" id="ARBA00004123"/>
    </source>
</evidence>
<evidence type="ECO:0000256" key="11">
    <source>
        <dbReference type="SAM" id="Coils"/>
    </source>
</evidence>
<dbReference type="GO" id="GO:0045893">
    <property type="term" value="P:positive regulation of DNA-templated transcription"/>
    <property type="evidence" value="ECO:0007669"/>
    <property type="project" value="UniProtKB-ARBA"/>
</dbReference>
<feature type="domain" description="Homeobox" evidence="13">
    <location>
        <begin position="109"/>
        <end position="169"/>
    </location>
</feature>
<accession>A0A978UZT8</accession>
<dbReference type="PROSITE" id="PS00027">
    <property type="entry name" value="HOMEOBOX_1"/>
    <property type="match status" value="1"/>
</dbReference>
<evidence type="ECO:0000256" key="10">
    <source>
        <dbReference type="RuleBase" id="RU369038"/>
    </source>
</evidence>
<reference evidence="14" key="1">
    <citation type="journal article" date="2021" name="Front. Plant Sci.">
        <title>Chromosome-Scale Genome Assembly for Chinese Sour Jujube and Insights Into Its Genome Evolution and Domestication Signature.</title>
        <authorList>
            <person name="Shen L.-Y."/>
            <person name="Luo H."/>
            <person name="Wang X.-L."/>
            <person name="Wang X.-M."/>
            <person name="Qiu X.-J."/>
            <person name="Liu H."/>
            <person name="Zhou S.-S."/>
            <person name="Jia K.-H."/>
            <person name="Nie S."/>
            <person name="Bao Y.-T."/>
            <person name="Zhang R.-G."/>
            <person name="Yun Q.-Z."/>
            <person name="Chai Y.-H."/>
            <person name="Lu J.-Y."/>
            <person name="Li Y."/>
            <person name="Zhao S.-W."/>
            <person name="Mao J.-F."/>
            <person name="Jia S.-G."/>
            <person name="Mao Y.-M."/>
        </authorList>
    </citation>
    <scope>NUCLEOTIDE SEQUENCE</scope>
    <source>
        <strain evidence="14">AT0</strain>
        <tissue evidence="14">Leaf</tissue>
    </source>
</reference>
<organism evidence="14 15">
    <name type="scientific">Ziziphus jujuba var. spinosa</name>
    <dbReference type="NCBI Taxonomy" id="714518"/>
    <lineage>
        <taxon>Eukaryota</taxon>
        <taxon>Viridiplantae</taxon>
        <taxon>Streptophyta</taxon>
        <taxon>Embryophyta</taxon>
        <taxon>Tracheophyta</taxon>
        <taxon>Spermatophyta</taxon>
        <taxon>Magnoliopsida</taxon>
        <taxon>eudicotyledons</taxon>
        <taxon>Gunneridae</taxon>
        <taxon>Pentapetalae</taxon>
        <taxon>rosids</taxon>
        <taxon>fabids</taxon>
        <taxon>Rosales</taxon>
        <taxon>Rhamnaceae</taxon>
        <taxon>Paliureae</taxon>
        <taxon>Ziziphus</taxon>
    </lineage>
</organism>
<dbReference type="PANTHER" id="PTHR24326">
    <property type="entry name" value="HOMEOBOX-LEUCINE ZIPPER PROTEIN"/>
    <property type="match status" value="1"/>
</dbReference>
<dbReference type="InterPro" id="IPR003106">
    <property type="entry name" value="Leu_zip_homeo"/>
</dbReference>
<dbReference type="InterPro" id="IPR000047">
    <property type="entry name" value="HTH_motif"/>
</dbReference>
<dbReference type="Pfam" id="PF00046">
    <property type="entry name" value="Homeodomain"/>
    <property type="match status" value="1"/>
</dbReference>
<dbReference type="InterPro" id="IPR045224">
    <property type="entry name" value="HDZip_class_I_plant"/>
</dbReference>
<dbReference type="PANTHER" id="PTHR24326:SF547">
    <property type="entry name" value="HOMEOBOX-LEUCINE ZIPPER PROTEIN ATHB-6"/>
    <property type="match status" value="1"/>
</dbReference>
<dbReference type="AlphaFoldDB" id="A0A978UZT8"/>
<dbReference type="Pfam" id="PF02183">
    <property type="entry name" value="HALZ"/>
    <property type="match status" value="1"/>
</dbReference>
<comment type="subcellular location">
    <subcellularLocation>
        <location evidence="1 8 9">Nucleus</location>
    </subcellularLocation>
</comment>
<protein>
    <recommendedName>
        <fullName evidence="10">Homeobox-leucine zipper protein</fullName>
    </recommendedName>
    <alternativeName>
        <fullName evidence="10">HD-ZIP protein</fullName>
    </alternativeName>
    <alternativeName>
        <fullName evidence="10">Homeodomain transcription factor</fullName>
    </alternativeName>
</protein>
<evidence type="ECO:0000313" key="14">
    <source>
        <dbReference type="EMBL" id="KAH7520504.1"/>
    </source>
</evidence>
<proteinExistence type="inferred from homology"/>
<feature type="coiled-coil region" evidence="11">
    <location>
        <begin position="182"/>
        <end position="216"/>
    </location>
</feature>
<dbReference type="Proteomes" id="UP000813462">
    <property type="component" value="Unassembled WGS sequence"/>
</dbReference>
<dbReference type="GO" id="GO:0005634">
    <property type="term" value="C:nucleus"/>
    <property type="evidence" value="ECO:0007669"/>
    <property type="project" value="UniProtKB-SubCell"/>
</dbReference>
<keyword evidence="2 10" id="KW-0805">Transcription regulation</keyword>
<gene>
    <name evidence="14" type="ORF">FEM48_Zijuj08G0150800</name>
</gene>
<evidence type="ECO:0000256" key="6">
    <source>
        <dbReference type="ARBA" id="ARBA00023242"/>
    </source>
</evidence>
<evidence type="ECO:0000256" key="5">
    <source>
        <dbReference type="ARBA" id="ARBA00023163"/>
    </source>
</evidence>